<evidence type="ECO:0000259" key="12">
    <source>
        <dbReference type="Pfam" id="PF02775"/>
    </source>
</evidence>
<dbReference type="UniPathway" id="UPA00049">
    <property type="reaction ID" value="UER00059"/>
</dbReference>
<dbReference type="InterPro" id="IPR029061">
    <property type="entry name" value="THDP-binding"/>
</dbReference>
<evidence type="ECO:0000256" key="3">
    <source>
        <dbReference type="ARBA" id="ARBA00007812"/>
    </source>
</evidence>
<dbReference type="CDD" id="cd07035">
    <property type="entry name" value="TPP_PYR_POX_like"/>
    <property type="match status" value="1"/>
</dbReference>
<dbReference type="GO" id="GO:0003984">
    <property type="term" value="F:acetolactate synthase activity"/>
    <property type="evidence" value="ECO:0007669"/>
    <property type="project" value="UniProtKB-EC"/>
</dbReference>
<dbReference type="OrthoDB" id="2254214at2"/>
<keyword evidence="8" id="KW-0100">Branched-chain amino acid biosynthesis</keyword>
<geneLocation type="plasmid" evidence="15">
    <name>prb29</name>
</geneLocation>
<proteinExistence type="inferred from homology"/>
<keyword evidence="14" id="KW-0614">Plasmid</keyword>
<dbReference type="EC" id="2.2.1.6" evidence="4"/>
<dbReference type="GO" id="GO:0005948">
    <property type="term" value="C:acetolactate synthase complex"/>
    <property type="evidence" value="ECO:0007669"/>
    <property type="project" value="TreeGrafter"/>
</dbReference>
<evidence type="ECO:0000256" key="7">
    <source>
        <dbReference type="ARBA" id="ARBA00023052"/>
    </source>
</evidence>
<dbReference type="GO" id="GO:0030976">
    <property type="term" value="F:thiamine pyrophosphate binding"/>
    <property type="evidence" value="ECO:0007669"/>
    <property type="project" value="InterPro"/>
</dbReference>
<dbReference type="Pfam" id="PF02776">
    <property type="entry name" value="TPP_enzyme_N"/>
    <property type="match status" value="1"/>
</dbReference>
<dbReference type="InterPro" id="IPR011766">
    <property type="entry name" value="TPP_enzyme_TPP-bd"/>
</dbReference>
<dbReference type="CDD" id="cd00568">
    <property type="entry name" value="TPP_enzymes"/>
    <property type="match status" value="1"/>
</dbReference>
<evidence type="ECO:0000259" key="11">
    <source>
        <dbReference type="Pfam" id="PF00205"/>
    </source>
</evidence>
<keyword evidence="15" id="KW-1185">Reference proteome</keyword>
<dbReference type="Gene3D" id="3.40.50.1220">
    <property type="entry name" value="TPP-binding domain"/>
    <property type="match status" value="1"/>
</dbReference>
<dbReference type="UniPathway" id="UPA00047">
    <property type="reaction ID" value="UER00055"/>
</dbReference>
<evidence type="ECO:0000256" key="1">
    <source>
        <dbReference type="ARBA" id="ARBA00004974"/>
    </source>
</evidence>
<accession>A0A2S2C7G3</accession>
<dbReference type="GO" id="GO:0000287">
    <property type="term" value="F:magnesium ion binding"/>
    <property type="evidence" value="ECO:0007669"/>
    <property type="project" value="InterPro"/>
</dbReference>
<dbReference type="InterPro" id="IPR045229">
    <property type="entry name" value="TPP_enz"/>
</dbReference>
<dbReference type="GO" id="GO:0009097">
    <property type="term" value="P:isoleucine biosynthetic process"/>
    <property type="evidence" value="ECO:0007669"/>
    <property type="project" value="UniProtKB-UniPathway"/>
</dbReference>
<protein>
    <recommendedName>
        <fullName evidence="4">acetolactate synthase</fullName>
        <ecNumber evidence="4">2.2.1.6</ecNumber>
    </recommendedName>
</protein>
<evidence type="ECO:0000256" key="2">
    <source>
        <dbReference type="ARBA" id="ARBA00005025"/>
    </source>
</evidence>
<evidence type="ECO:0000256" key="4">
    <source>
        <dbReference type="ARBA" id="ARBA00013145"/>
    </source>
</evidence>
<name>A0A2S2C7G3_9NOCA</name>
<dbReference type="AlphaFoldDB" id="A0A2S2C7G3"/>
<dbReference type="InterPro" id="IPR012000">
    <property type="entry name" value="Thiamin_PyroP_enz_cen_dom"/>
</dbReference>
<dbReference type="InterPro" id="IPR029035">
    <property type="entry name" value="DHS-like_NAD/FAD-binding_dom"/>
</dbReference>
<evidence type="ECO:0000256" key="6">
    <source>
        <dbReference type="ARBA" id="ARBA00022827"/>
    </source>
</evidence>
<dbReference type="PANTHER" id="PTHR18968:SF13">
    <property type="entry name" value="ACETOLACTATE SYNTHASE CATALYTIC SUBUNIT, MITOCHONDRIAL"/>
    <property type="match status" value="1"/>
</dbReference>
<dbReference type="Pfam" id="PF00205">
    <property type="entry name" value="TPP_enzyme_M"/>
    <property type="match status" value="1"/>
</dbReference>
<feature type="domain" description="Thiamine pyrophosphate enzyme TPP-binding" evidence="12">
    <location>
        <begin position="389"/>
        <end position="536"/>
    </location>
</feature>
<evidence type="ECO:0000256" key="9">
    <source>
        <dbReference type="ARBA" id="ARBA00048670"/>
    </source>
</evidence>
<dbReference type="Pfam" id="PF02775">
    <property type="entry name" value="TPP_enzyme_C"/>
    <property type="match status" value="1"/>
</dbReference>
<dbReference type="SUPFAM" id="SSF52467">
    <property type="entry name" value="DHS-like NAD/FAD-binding domain"/>
    <property type="match status" value="1"/>
</dbReference>
<sequence>MAVVTPIIPASTVADYVIARIADHGSSHIFGVGGANIEDVYDAINRFGEEMTGIVAKHEFAAAAMADGYSRNTNRLGVVAATSGGGALNLIAALGESFDSRVPVLALVGQPTKVSEGRGAFQDTSGRAGTIDAEILFAQVSRFCAKPTSGAQVPELLERALTSASQGGPAVLLLTKDIQRSGICDLATSMPSATAPEPEPSVGLDRAEALIASVDGAVVVIAGPEVARADARAELESFAVALGARVAVAPDAKDVFRNSHPLFAGVTGIMGHLGVAELIADASLIVVVGTPLPQTARGGLDAAFATSRIVHLGSQPPFLEAEISVAGPIGKNLVALAGVVDRRGPIHPDGPGRPLPLRVPPATGPGVRYSEAIAAISAQLPPGTDVFADAGNTGAAVVHHLLVPDDGRFVVALGMGGMGYSFGAGIGSALGRSRRTFVIAGDGSFFMHGLEVHTAVEYQIPVTFIVFNNNAHGMCLTREQLYYSGKYTFNTFSRAHIGESIAALFPGITARAASTIAEVELALAETAAASGPVFISLECDPEEIPPFAPFLEEFTS</sequence>
<comment type="similarity">
    <text evidence="3 10">Belongs to the TPP enzyme family.</text>
</comment>
<evidence type="ECO:0000313" key="15">
    <source>
        <dbReference type="Proteomes" id="UP000245711"/>
    </source>
</evidence>
<dbReference type="PANTHER" id="PTHR18968">
    <property type="entry name" value="THIAMINE PYROPHOSPHATE ENZYMES"/>
    <property type="match status" value="1"/>
</dbReference>
<dbReference type="KEGG" id="roz:CBI38_36035"/>
<dbReference type="Proteomes" id="UP000245711">
    <property type="component" value="Plasmid pRB29"/>
</dbReference>
<evidence type="ECO:0000256" key="5">
    <source>
        <dbReference type="ARBA" id="ARBA00022630"/>
    </source>
</evidence>
<keyword evidence="5" id="KW-0285">Flavoprotein</keyword>
<reference evidence="14 15" key="1">
    <citation type="submission" date="2017-05" db="EMBL/GenBank/DDBJ databases">
        <title>Isolation of Rhodococcus sp. S2-17 biodegrading of BP-3.</title>
        <authorList>
            <person name="Lee Y."/>
            <person name="Kim K.H."/>
            <person name="Chun B.H."/>
            <person name="Jung H.S."/>
            <person name="Jeon C.O."/>
        </authorList>
    </citation>
    <scope>NUCLEOTIDE SEQUENCE [LARGE SCALE GENOMIC DNA]</scope>
    <source>
        <strain evidence="14 15">S2-17</strain>
        <plasmid evidence="15">prb29</plasmid>
    </source>
</reference>
<comment type="pathway">
    <text evidence="2">Amino-acid biosynthesis; L-valine biosynthesis; L-valine from pyruvate: step 1/4.</text>
</comment>
<dbReference type="Gene3D" id="3.40.50.970">
    <property type="match status" value="2"/>
</dbReference>
<dbReference type="GO" id="GO:0009099">
    <property type="term" value="P:L-valine biosynthetic process"/>
    <property type="evidence" value="ECO:0007669"/>
    <property type="project" value="UniProtKB-UniPathway"/>
</dbReference>
<comment type="pathway">
    <text evidence="1">Amino-acid biosynthesis; L-isoleucine biosynthesis; L-isoleucine from 2-oxobutanoate: step 1/4.</text>
</comment>
<evidence type="ECO:0000259" key="13">
    <source>
        <dbReference type="Pfam" id="PF02776"/>
    </source>
</evidence>
<evidence type="ECO:0000256" key="8">
    <source>
        <dbReference type="ARBA" id="ARBA00023304"/>
    </source>
</evidence>
<organism evidence="14 15">
    <name type="scientific">Rhodococcus oxybenzonivorans</name>
    <dbReference type="NCBI Taxonomy" id="1990687"/>
    <lineage>
        <taxon>Bacteria</taxon>
        <taxon>Bacillati</taxon>
        <taxon>Actinomycetota</taxon>
        <taxon>Actinomycetes</taxon>
        <taxon>Mycobacteriales</taxon>
        <taxon>Nocardiaceae</taxon>
        <taxon>Rhodococcus</taxon>
    </lineage>
</organism>
<comment type="catalytic activity">
    <reaction evidence="9">
        <text>2 pyruvate + H(+) = (2S)-2-acetolactate + CO2</text>
        <dbReference type="Rhea" id="RHEA:25249"/>
        <dbReference type="ChEBI" id="CHEBI:15361"/>
        <dbReference type="ChEBI" id="CHEBI:15378"/>
        <dbReference type="ChEBI" id="CHEBI:16526"/>
        <dbReference type="ChEBI" id="CHEBI:58476"/>
        <dbReference type="EC" id="2.2.1.6"/>
    </reaction>
</comment>
<dbReference type="InterPro" id="IPR012001">
    <property type="entry name" value="Thiamin_PyroP_enz_TPP-bd_dom"/>
</dbReference>
<keyword evidence="6" id="KW-0274">FAD</keyword>
<keyword evidence="8" id="KW-0028">Amino-acid biosynthesis</keyword>
<dbReference type="EMBL" id="CP021356">
    <property type="protein sequence ID" value="AWK76817.1"/>
    <property type="molecule type" value="Genomic_DNA"/>
</dbReference>
<evidence type="ECO:0000256" key="10">
    <source>
        <dbReference type="RuleBase" id="RU362132"/>
    </source>
</evidence>
<feature type="domain" description="Thiamine pyrophosphate enzyme central" evidence="11">
    <location>
        <begin position="217"/>
        <end position="325"/>
    </location>
</feature>
<dbReference type="GO" id="GO:0050660">
    <property type="term" value="F:flavin adenine dinucleotide binding"/>
    <property type="evidence" value="ECO:0007669"/>
    <property type="project" value="TreeGrafter"/>
</dbReference>
<dbReference type="SUPFAM" id="SSF52518">
    <property type="entry name" value="Thiamin diphosphate-binding fold (THDP-binding)"/>
    <property type="match status" value="2"/>
</dbReference>
<evidence type="ECO:0000313" key="14">
    <source>
        <dbReference type="EMBL" id="AWK76817.1"/>
    </source>
</evidence>
<gene>
    <name evidence="14" type="ORF">CBI38_36035</name>
</gene>
<keyword evidence="7 10" id="KW-0786">Thiamine pyrophosphate</keyword>
<feature type="domain" description="Thiamine pyrophosphate enzyme N-terminal TPP-binding" evidence="13">
    <location>
        <begin position="12"/>
        <end position="123"/>
    </location>
</feature>